<accession>A0AAV4U3J3</accession>
<dbReference type="InterPro" id="IPR014812">
    <property type="entry name" value="Vps51"/>
</dbReference>
<evidence type="ECO:0000313" key="4">
    <source>
        <dbReference type="EMBL" id="GIY52353.1"/>
    </source>
</evidence>
<sequence length="347" mass="39489">MLKIKEEYNLYQIVSKQNLLDQEIRSVRAGIHALIYDNYSKLITVSEVLSKIKFNYGKIEEDKNLLDCKMGLIENLSSNISKNLPSSENKQLKLMKSKESMGKLNFIINLVPRLKKYVETANFVAAGMHYLKAKNFLDKYQQSESLKGIIEESRDIIWYIQGKLRTKLDCCIYSCEEIALTLNLILDLGEEKEQALQDFLQIVKDNLSNILLRIEGNCLEDSGDCKTSTDFKITFCSDSSCNFLNVLSKSITVIQRVFTGKNATVCSNSILTNFLTTNIDELFSVVRQVFKTQFDNITDELLAYALDRLYRECYECSICIPDSALSQKVLKSFLISAVIGVDIILGK</sequence>
<gene>
    <name evidence="4" type="primary">Vps51</name>
    <name evidence="4" type="ORF">CDAR_208051</name>
</gene>
<name>A0AAV4U3J3_9ARAC</name>
<reference evidence="4 5" key="1">
    <citation type="submission" date="2021-06" db="EMBL/GenBank/DDBJ databases">
        <title>Caerostris darwini draft genome.</title>
        <authorList>
            <person name="Kono N."/>
            <person name="Arakawa K."/>
        </authorList>
    </citation>
    <scope>NUCLEOTIDE SEQUENCE [LARGE SCALE GENOMIC DNA]</scope>
</reference>
<protein>
    <recommendedName>
        <fullName evidence="2 3">Vacuolar protein sorting-associated protein 51 homolog</fullName>
    </recommendedName>
</protein>
<comment type="subunit">
    <text evidence="3">Component of the Golgi-associated retrograde protein (GARP) complex.</text>
</comment>
<dbReference type="PANTHER" id="PTHR15954:SF4">
    <property type="entry name" value="VACUOLAR PROTEIN SORTING-ASSOCIATED PROTEIN 51 HOMOLOG"/>
    <property type="match status" value="1"/>
</dbReference>
<dbReference type="GO" id="GO:0007030">
    <property type="term" value="P:Golgi organization"/>
    <property type="evidence" value="ECO:0007669"/>
    <property type="project" value="UniProtKB-UniRule"/>
</dbReference>
<keyword evidence="3" id="KW-0445">Lipid transport</keyword>
<dbReference type="Proteomes" id="UP001054837">
    <property type="component" value="Unassembled WGS sequence"/>
</dbReference>
<dbReference type="GO" id="GO:0006869">
    <property type="term" value="P:lipid transport"/>
    <property type="evidence" value="ECO:0007669"/>
    <property type="project" value="UniProtKB-UniRule"/>
</dbReference>
<dbReference type="PANTHER" id="PTHR15954">
    <property type="entry name" value="VACUOLAR PROTEIN SORTING-ASSOCIATED PROTEIN 51 HOMOLOG"/>
    <property type="match status" value="1"/>
</dbReference>
<dbReference type="GO" id="GO:0016020">
    <property type="term" value="C:membrane"/>
    <property type="evidence" value="ECO:0007669"/>
    <property type="project" value="TreeGrafter"/>
</dbReference>
<dbReference type="AlphaFoldDB" id="A0AAV4U3J3"/>
<dbReference type="GO" id="GO:0005829">
    <property type="term" value="C:cytosol"/>
    <property type="evidence" value="ECO:0007669"/>
    <property type="project" value="GOC"/>
</dbReference>
<comment type="subcellular location">
    <subcellularLocation>
        <location evidence="3">Golgi apparatus</location>
        <location evidence="3">trans-Golgi network</location>
    </subcellularLocation>
</comment>
<dbReference type="Pfam" id="PF08700">
    <property type="entry name" value="VPS51_Exo84_N"/>
    <property type="match status" value="1"/>
</dbReference>
<dbReference type="GO" id="GO:0015031">
    <property type="term" value="P:protein transport"/>
    <property type="evidence" value="ECO:0007669"/>
    <property type="project" value="UniProtKB-UniRule"/>
</dbReference>
<keyword evidence="3" id="KW-0653">Protein transport</keyword>
<dbReference type="EMBL" id="BPLQ01010661">
    <property type="protein sequence ID" value="GIY52353.1"/>
    <property type="molecule type" value="Genomic_DNA"/>
</dbReference>
<evidence type="ECO:0000256" key="2">
    <source>
        <dbReference type="ARBA" id="ARBA00016122"/>
    </source>
</evidence>
<comment type="function">
    <text evidence="3">Acts as component of the GARP complex that is involved in retrograde transport from early and late endosomes to the trans-Golgi network (TGN).</text>
</comment>
<dbReference type="GO" id="GO:0042147">
    <property type="term" value="P:retrograde transport, endosome to Golgi"/>
    <property type="evidence" value="ECO:0007669"/>
    <property type="project" value="UniProtKB-UniRule"/>
</dbReference>
<keyword evidence="3" id="KW-0813">Transport</keyword>
<evidence type="ECO:0000256" key="3">
    <source>
        <dbReference type="RuleBase" id="RU368010"/>
    </source>
</evidence>
<evidence type="ECO:0000313" key="5">
    <source>
        <dbReference type="Proteomes" id="UP001054837"/>
    </source>
</evidence>
<comment type="similarity">
    <text evidence="1 3">Belongs to the VPS51 family.</text>
</comment>
<dbReference type="GO" id="GO:0007041">
    <property type="term" value="P:lysosomal transport"/>
    <property type="evidence" value="ECO:0007669"/>
    <property type="project" value="TreeGrafter"/>
</dbReference>
<keyword evidence="5" id="KW-1185">Reference proteome</keyword>
<evidence type="ECO:0000256" key="1">
    <source>
        <dbReference type="ARBA" id="ARBA00006080"/>
    </source>
</evidence>
<keyword evidence="3" id="KW-0333">Golgi apparatus</keyword>
<dbReference type="GO" id="GO:1990745">
    <property type="term" value="C:EARP complex"/>
    <property type="evidence" value="ECO:0007669"/>
    <property type="project" value="TreeGrafter"/>
</dbReference>
<dbReference type="GO" id="GO:0048193">
    <property type="term" value="P:Golgi vesicle transport"/>
    <property type="evidence" value="ECO:0007669"/>
    <property type="project" value="TreeGrafter"/>
</dbReference>
<proteinExistence type="inferred from homology"/>
<dbReference type="GO" id="GO:0032456">
    <property type="term" value="P:endocytic recycling"/>
    <property type="evidence" value="ECO:0007669"/>
    <property type="project" value="TreeGrafter"/>
</dbReference>
<dbReference type="GO" id="GO:0000938">
    <property type="term" value="C:GARP complex"/>
    <property type="evidence" value="ECO:0007669"/>
    <property type="project" value="UniProtKB-UniRule"/>
</dbReference>
<comment type="caution">
    <text evidence="4">The sequence shown here is derived from an EMBL/GenBank/DDBJ whole genome shotgun (WGS) entry which is preliminary data.</text>
</comment>
<organism evidence="4 5">
    <name type="scientific">Caerostris darwini</name>
    <dbReference type="NCBI Taxonomy" id="1538125"/>
    <lineage>
        <taxon>Eukaryota</taxon>
        <taxon>Metazoa</taxon>
        <taxon>Ecdysozoa</taxon>
        <taxon>Arthropoda</taxon>
        <taxon>Chelicerata</taxon>
        <taxon>Arachnida</taxon>
        <taxon>Araneae</taxon>
        <taxon>Araneomorphae</taxon>
        <taxon>Entelegynae</taxon>
        <taxon>Araneoidea</taxon>
        <taxon>Araneidae</taxon>
        <taxon>Caerostris</taxon>
    </lineage>
</organism>